<evidence type="ECO:0000313" key="10">
    <source>
        <dbReference type="Proteomes" id="UP001197974"/>
    </source>
</evidence>
<dbReference type="InterPro" id="IPR005467">
    <property type="entry name" value="His_kinase_dom"/>
</dbReference>
<evidence type="ECO:0000256" key="5">
    <source>
        <dbReference type="ARBA" id="ARBA00022777"/>
    </source>
</evidence>
<dbReference type="InterPro" id="IPR050482">
    <property type="entry name" value="Sensor_HK_TwoCompSys"/>
</dbReference>
<evidence type="ECO:0000256" key="3">
    <source>
        <dbReference type="ARBA" id="ARBA00022679"/>
    </source>
</evidence>
<dbReference type="Gene3D" id="1.20.5.1930">
    <property type="match status" value="1"/>
</dbReference>
<dbReference type="InterPro" id="IPR029016">
    <property type="entry name" value="GAF-like_dom_sf"/>
</dbReference>
<keyword evidence="10" id="KW-1185">Reference proteome</keyword>
<keyword evidence="7" id="KW-0902">Two-component regulatory system</keyword>
<keyword evidence="4" id="KW-0547">Nucleotide-binding</keyword>
<dbReference type="RefSeq" id="WP_226539424.1">
    <property type="nucleotide sequence ID" value="NZ_CP129013.1"/>
</dbReference>
<dbReference type="GO" id="GO:0016301">
    <property type="term" value="F:kinase activity"/>
    <property type="evidence" value="ECO:0007669"/>
    <property type="project" value="UniProtKB-KW"/>
</dbReference>
<dbReference type="SUPFAM" id="SSF55874">
    <property type="entry name" value="ATPase domain of HSP90 chaperone/DNA topoisomerase II/histidine kinase"/>
    <property type="match status" value="1"/>
</dbReference>
<dbReference type="SUPFAM" id="SSF55781">
    <property type="entry name" value="GAF domain-like"/>
    <property type="match status" value="1"/>
</dbReference>
<evidence type="ECO:0000256" key="2">
    <source>
        <dbReference type="ARBA" id="ARBA00012438"/>
    </source>
</evidence>
<dbReference type="Proteomes" id="UP001197974">
    <property type="component" value="Chromosome"/>
</dbReference>
<feature type="domain" description="Histidine kinase" evidence="8">
    <location>
        <begin position="286"/>
        <end position="374"/>
    </location>
</feature>
<dbReference type="InterPro" id="IPR003594">
    <property type="entry name" value="HATPase_dom"/>
</dbReference>
<dbReference type="InterPro" id="IPR003018">
    <property type="entry name" value="GAF"/>
</dbReference>
<dbReference type="Gene3D" id="3.30.565.10">
    <property type="entry name" value="Histidine kinase-like ATPase, C-terminal domain"/>
    <property type="match status" value="1"/>
</dbReference>
<sequence length="374" mass="42456">MEKDEKRVEELLMLKTIAETLNMGNDLESMLDEVMKKLLQVTGLTTGWIFLINDKGNYELKAEQSLPEGLCYENKKPMCEGDCWCLERYRDGRLNRATNIINCKRIDDAIEYGWGDTENFTHHATVPLKAGDESVGLLNIGSPFKTHFTEEELFLLENVAFQIGAAIKRVQLSENEQKLALLAERNRLAQDLHDSVNQLLFSLSLTARTTKELTSEPRVLDMLSMMQELSQEALMEMKALIWQLRPNGLEKGIGYALTRYCDVIGLKLFKQIQGVGRLPHEVEETLWRIGQEALNNCKKHAQIDEVELSIKKKLNQVDMMIKDQGIGFMYDSAPNLPSVGLASMKERAEKLSGTFQLESQNNRGTTITVSIPIR</sequence>
<reference evidence="9 10" key="1">
    <citation type="submission" date="2023-06" db="EMBL/GenBank/DDBJ databases">
        <title>Five Gram-positive bacteria isolated from mangrove sediments in Shenzhen, Guangdong, China.</title>
        <authorList>
            <person name="Yu S."/>
            <person name="Zheng W."/>
            <person name="Huang Y."/>
        </authorList>
    </citation>
    <scope>NUCLEOTIDE SEQUENCE [LARGE SCALE GENOMIC DNA]</scope>
    <source>
        <strain evidence="9 10">SaN35-3</strain>
    </source>
</reference>
<evidence type="ECO:0000313" key="9">
    <source>
        <dbReference type="EMBL" id="WLR42749.1"/>
    </source>
</evidence>
<dbReference type="SMART" id="SM00065">
    <property type="entry name" value="GAF"/>
    <property type="match status" value="1"/>
</dbReference>
<name>A0ABY9JVD0_9BACI</name>
<dbReference type="CDD" id="cd16917">
    <property type="entry name" value="HATPase_UhpB-NarQ-NarX-like"/>
    <property type="match status" value="1"/>
</dbReference>
<dbReference type="Pfam" id="PF13185">
    <property type="entry name" value="GAF_2"/>
    <property type="match status" value="1"/>
</dbReference>
<proteinExistence type="predicted"/>
<dbReference type="PANTHER" id="PTHR24421:SF40">
    <property type="entry name" value="SENSOR HISTIDINE KINASE YHCY"/>
    <property type="match status" value="1"/>
</dbReference>
<dbReference type="EC" id="2.7.13.3" evidence="2"/>
<dbReference type="Pfam" id="PF02518">
    <property type="entry name" value="HATPase_c"/>
    <property type="match status" value="1"/>
</dbReference>
<dbReference type="Gene3D" id="3.30.450.40">
    <property type="match status" value="1"/>
</dbReference>
<keyword evidence="3" id="KW-0808">Transferase</keyword>
<dbReference type="PANTHER" id="PTHR24421">
    <property type="entry name" value="NITRATE/NITRITE SENSOR PROTEIN NARX-RELATED"/>
    <property type="match status" value="1"/>
</dbReference>
<accession>A0ABY9JVD0</accession>
<dbReference type="Pfam" id="PF07730">
    <property type="entry name" value="HisKA_3"/>
    <property type="match status" value="1"/>
</dbReference>
<evidence type="ECO:0000256" key="7">
    <source>
        <dbReference type="ARBA" id="ARBA00023012"/>
    </source>
</evidence>
<protein>
    <recommendedName>
        <fullName evidence="2">histidine kinase</fullName>
        <ecNumber evidence="2">2.7.13.3</ecNumber>
    </recommendedName>
</protein>
<keyword evidence="5 9" id="KW-0418">Kinase</keyword>
<dbReference type="InterPro" id="IPR011712">
    <property type="entry name" value="Sig_transdc_His_kin_sub3_dim/P"/>
</dbReference>
<organism evidence="9 10">
    <name type="scientific">Bacillus carboniphilus</name>
    <dbReference type="NCBI Taxonomy" id="86663"/>
    <lineage>
        <taxon>Bacteria</taxon>
        <taxon>Bacillati</taxon>
        <taxon>Bacillota</taxon>
        <taxon>Bacilli</taxon>
        <taxon>Bacillales</taxon>
        <taxon>Bacillaceae</taxon>
        <taxon>Bacillus</taxon>
    </lineage>
</organism>
<dbReference type="InterPro" id="IPR036890">
    <property type="entry name" value="HATPase_C_sf"/>
</dbReference>
<evidence type="ECO:0000256" key="1">
    <source>
        <dbReference type="ARBA" id="ARBA00000085"/>
    </source>
</evidence>
<evidence type="ECO:0000256" key="4">
    <source>
        <dbReference type="ARBA" id="ARBA00022741"/>
    </source>
</evidence>
<gene>
    <name evidence="9" type="ORF">LC087_00415</name>
</gene>
<keyword evidence="6" id="KW-0067">ATP-binding</keyword>
<evidence type="ECO:0000259" key="8">
    <source>
        <dbReference type="PROSITE" id="PS50109"/>
    </source>
</evidence>
<evidence type="ECO:0000256" key="6">
    <source>
        <dbReference type="ARBA" id="ARBA00022840"/>
    </source>
</evidence>
<dbReference type="PROSITE" id="PS50109">
    <property type="entry name" value="HIS_KIN"/>
    <property type="match status" value="1"/>
</dbReference>
<dbReference type="EMBL" id="CP129013">
    <property type="protein sequence ID" value="WLR42749.1"/>
    <property type="molecule type" value="Genomic_DNA"/>
</dbReference>
<comment type="catalytic activity">
    <reaction evidence="1">
        <text>ATP + protein L-histidine = ADP + protein N-phospho-L-histidine.</text>
        <dbReference type="EC" id="2.7.13.3"/>
    </reaction>
</comment>